<accession>A0A2N1NNV0</accession>
<reference evidence="2 3" key="1">
    <citation type="submission" date="2016-04" db="EMBL/GenBank/DDBJ databases">
        <title>Genome analyses suggest a sexual origin of heterokaryosis in a supposedly ancient asexual fungus.</title>
        <authorList>
            <person name="Ropars J."/>
            <person name="Sedzielewska K."/>
            <person name="Noel J."/>
            <person name="Charron P."/>
            <person name="Farinelli L."/>
            <person name="Marton T."/>
            <person name="Kruger M."/>
            <person name="Pelin A."/>
            <person name="Brachmann A."/>
            <person name="Corradi N."/>
        </authorList>
    </citation>
    <scope>NUCLEOTIDE SEQUENCE [LARGE SCALE GENOMIC DNA]</scope>
    <source>
        <strain evidence="2 3">C2</strain>
    </source>
</reference>
<dbReference type="GO" id="GO:0004674">
    <property type="term" value="F:protein serine/threonine kinase activity"/>
    <property type="evidence" value="ECO:0007669"/>
    <property type="project" value="TreeGrafter"/>
</dbReference>
<dbReference type="PIRSF" id="PIRSF000654">
    <property type="entry name" value="Integrin-linked_kinase"/>
    <property type="match status" value="1"/>
</dbReference>
<protein>
    <submittedName>
        <fullName evidence="2">Kinase-like protein</fullName>
    </submittedName>
</protein>
<feature type="domain" description="Protein kinase" evidence="1">
    <location>
        <begin position="27"/>
        <end position="288"/>
    </location>
</feature>
<dbReference type="Proteomes" id="UP000233469">
    <property type="component" value="Unassembled WGS sequence"/>
</dbReference>
<reference evidence="2 3" key="2">
    <citation type="submission" date="2017-10" db="EMBL/GenBank/DDBJ databases">
        <title>Extensive intraspecific genome diversity in a model arbuscular mycorrhizal fungus.</title>
        <authorList>
            <person name="Chen E.C.H."/>
            <person name="Morin E."/>
            <person name="Baudet D."/>
            <person name="Noel J."/>
            <person name="Ndikumana S."/>
            <person name="Charron P."/>
            <person name="St-Onge C."/>
            <person name="Giorgi J."/>
            <person name="Grigoriev I.V."/>
            <person name="Roux C."/>
            <person name="Martin F.M."/>
            <person name="Corradi N."/>
        </authorList>
    </citation>
    <scope>NUCLEOTIDE SEQUENCE [LARGE SCALE GENOMIC DNA]</scope>
    <source>
        <strain evidence="2 3">C2</strain>
    </source>
</reference>
<evidence type="ECO:0000313" key="2">
    <source>
        <dbReference type="EMBL" id="PKK75539.1"/>
    </source>
</evidence>
<dbReference type="PANTHER" id="PTHR44329">
    <property type="entry name" value="SERINE/THREONINE-PROTEIN KINASE TNNI3K-RELATED"/>
    <property type="match status" value="1"/>
</dbReference>
<dbReference type="SUPFAM" id="SSF56112">
    <property type="entry name" value="Protein kinase-like (PK-like)"/>
    <property type="match status" value="1"/>
</dbReference>
<dbReference type="InterPro" id="IPR001245">
    <property type="entry name" value="Ser-Thr/Tyr_kinase_cat_dom"/>
</dbReference>
<keyword evidence="2" id="KW-0418">Kinase</keyword>
<gene>
    <name evidence="2" type="ORF">RhiirC2_229102</name>
</gene>
<dbReference type="InterPro" id="IPR000719">
    <property type="entry name" value="Prot_kinase_dom"/>
</dbReference>
<proteinExistence type="predicted"/>
<evidence type="ECO:0000313" key="3">
    <source>
        <dbReference type="Proteomes" id="UP000233469"/>
    </source>
</evidence>
<evidence type="ECO:0000259" key="1">
    <source>
        <dbReference type="PROSITE" id="PS50011"/>
    </source>
</evidence>
<dbReference type="InterPro" id="IPR011009">
    <property type="entry name" value="Kinase-like_dom_sf"/>
</dbReference>
<comment type="caution">
    <text evidence="2">The sequence shown here is derived from an EMBL/GenBank/DDBJ whole genome shotgun (WGS) entry which is preliminary data.</text>
</comment>
<dbReference type="Pfam" id="PF07714">
    <property type="entry name" value="PK_Tyr_Ser-Thr"/>
    <property type="match status" value="1"/>
</dbReference>
<dbReference type="VEuPathDB" id="FungiDB:FUN_001366"/>
<organism evidence="2 3">
    <name type="scientific">Rhizophagus irregularis</name>
    <dbReference type="NCBI Taxonomy" id="588596"/>
    <lineage>
        <taxon>Eukaryota</taxon>
        <taxon>Fungi</taxon>
        <taxon>Fungi incertae sedis</taxon>
        <taxon>Mucoromycota</taxon>
        <taxon>Glomeromycotina</taxon>
        <taxon>Glomeromycetes</taxon>
        <taxon>Glomerales</taxon>
        <taxon>Glomeraceae</taxon>
        <taxon>Rhizophagus</taxon>
    </lineage>
</organism>
<dbReference type="GO" id="GO:0005524">
    <property type="term" value="F:ATP binding"/>
    <property type="evidence" value="ECO:0007669"/>
    <property type="project" value="InterPro"/>
</dbReference>
<name>A0A2N1NNV0_9GLOM</name>
<dbReference type="InterPro" id="IPR051681">
    <property type="entry name" value="Ser/Thr_Kinases-Pseudokinases"/>
</dbReference>
<dbReference type="PRINTS" id="PR00109">
    <property type="entry name" value="TYRKINASE"/>
</dbReference>
<keyword evidence="2" id="KW-0808">Transferase</keyword>
<dbReference type="VEuPathDB" id="FungiDB:RhiirFUN_026570"/>
<dbReference type="EMBL" id="LLXL01000237">
    <property type="protein sequence ID" value="PKK75539.1"/>
    <property type="molecule type" value="Genomic_DNA"/>
</dbReference>
<dbReference type="VEuPathDB" id="FungiDB:RhiirA1_453930"/>
<sequence>MNKNSGSELINSIIKNKLVKVIDKSDLLDMKNIDEGHFGIISKAIWKKTNNYVICKRLKNNDSVCNKPIEAFLHLLEMHRRLDFCQRVIRILGINLDESTKEILLIMQYADSGNLRQYLEQTFLELTWNDKIKLAYQITEGIKFLQGENILHRNLHSKNIVIHRGEAKIIGLTIAKSTEIETHFYSGLFGVISYIDPKLLEDYTYEYNYKSDIYSLGVLMWELSSGYPPFAHKNFSDVLLRFDLINGYREEPIPVTPNEYLKLYKLCWDGDPNVRPTIYEVFNTLVRLGRMRDIQGFQDIRYEDIDMQG</sequence>
<dbReference type="AlphaFoldDB" id="A0A2N1NNV0"/>
<dbReference type="Gene3D" id="1.10.510.10">
    <property type="entry name" value="Transferase(Phosphotransferase) domain 1"/>
    <property type="match status" value="1"/>
</dbReference>
<dbReference type="PROSITE" id="PS50011">
    <property type="entry name" value="PROTEIN_KINASE_DOM"/>
    <property type="match status" value="1"/>
</dbReference>